<sequence length="386" mass="41749">MSGGWVAAIAAALGMASMLVTSLVGASAASAEAGRIDYSGAISSMESYRDRIGTLVTELETLAAKTDLTAGEQARADEIMAQLSGTSLSMKAALEGGGEGFDTLGEKAAAARSEMERTEQALRALNAAEALQNLRDTENAYAGAVSEAQERAAATAQYDRIYAAYEDYMRKHPGGKYTQGYSGPMGMMAGREENFFVYAENQANQPKPIWYSAEDKAAIQADRDFWAGVVDEMRQLGIDAGSSVEEIQNKMMEFDIAAGSYIQASGEKLSEAWQPVFDDLYTVMTDGTQFSQLPSFMRSAAEQYYEAYISGVDRQKELAEGDLMAMAADLTGYVQNMSDYMEANADFNGLVEQFDTLLQGPHTQESVDELNALLPLINEYIAAYNA</sequence>
<feature type="coiled-coil region" evidence="1">
    <location>
        <begin position="101"/>
        <end position="128"/>
    </location>
</feature>
<reference evidence="3" key="2">
    <citation type="journal article" date="2021" name="PeerJ">
        <title>Extensive microbial diversity within the chicken gut microbiome revealed by metagenomics and culture.</title>
        <authorList>
            <person name="Gilroy R."/>
            <person name="Ravi A."/>
            <person name="Getino M."/>
            <person name="Pursley I."/>
            <person name="Horton D.L."/>
            <person name="Alikhan N.F."/>
            <person name="Baker D."/>
            <person name="Gharbi K."/>
            <person name="Hall N."/>
            <person name="Watson M."/>
            <person name="Adriaenssens E.M."/>
            <person name="Foster-Nyarko E."/>
            <person name="Jarju S."/>
            <person name="Secka A."/>
            <person name="Antonio M."/>
            <person name="Oren A."/>
            <person name="Chaudhuri R.R."/>
            <person name="La Ragione R."/>
            <person name="Hildebrand F."/>
            <person name="Pallen M.J."/>
        </authorList>
    </citation>
    <scope>NUCLEOTIDE SEQUENCE</scope>
    <source>
        <strain evidence="3">ChiGjej2B2-16831</strain>
    </source>
</reference>
<keyword evidence="1" id="KW-0175">Coiled coil</keyword>
<dbReference type="EMBL" id="DVNZ01000097">
    <property type="protein sequence ID" value="HIU94110.1"/>
    <property type="molecule type" value="Genomic_DNA"/>
</dbReference>
<reference evidence="3" key="1">
    <citation type="submission" date="2020-10" db="EMBL/GenBank/DDBJ databases">
        <authorList>
            <person name="Gilroy R."/>
        </authorList>
    </citation>
    <scope>NUCLEOTIDE SEQUENCE</scope>
    <source>
        <strain evidence="3">ChiGjej2B2-16831</strain>
    </source>
</reference>
<organism evidence="3 4">
    <name type="scientific">Candidatus Aphodomorpha intestinavium</name>
    <dbReference type="NCBI Taxonomy" id="2840672"/>
    <lineage>
        <taxon>Bacteria</taxon>
        <taxon>Bacillati</taxon>
        <taxon>Bacillota</taxon>
        <taxon>Clostridia</taxon>
        <taxon>Eubacteriales</taxon>
        <taxon>Candidatus Aphodomorpha</taxon>
    </lineage>
</organism>
<evidence type="ECO:0000256" key="1">
    <source>
        <dbReference type="SAM" id="Coils"/>
    </source>
</evidence>
<keyword evidence="2" id="KW-0732">Signal</keyword>
<evidence type="ECO:0000313" key="3">
    <source>
        <dbReference type="EMBL" id="HIU94110.1"/>
    </source>
</evidence>
<dbReference type="AlphaFoldDB" id="A0A9D1N2Z0"/>
<comment type="caution">
    <text evidence="3">The sequence shown here is derived from an EMBL/GenBank/DDBJ whole genome shotgun (WGS) entry which is preliminary data.</text>
</comment>
<evidence type="ECO:0000313" key="4">
    <source>
        <dbReference type="Proteomes" id="UP000824128"/>
    </source>
</evidence>
<evidence type="ECO:0000256" key="2">
    <source>
        <dbReference type="SAM" id="SignalP"/>
    </source>
</evidence>
<protein>
    <submittedName>
        <fullName evidence="3">Uncharacterized protein</fullName>
    </submittedName>
</protein>
<feature type="chain" id="PRO_5039501942" evidence="2">
    <location>
        <begin position="27"/>
        <end position="386"/>
    </location>
</feature>
<gene>
    <name evidence="3" type="ORF">IAD24_03020</name>
</gene>
<name>A0A9D1N2Z0_9FIRM</name>
<dbReference type="Proteomes" id="UP000824128">
    <property type="component" value="Unassembled WGS sequence"/>
</dbReference>
<accession>A0A9D1N2Z0</accession>
<proteinExistence type="predicted"/>
<feature type="signal peptide" evidence="2">
    <location>
        <begin position="1"/>
        <end position="26"/>
    </location>
</feature>